<reference evidence="16 17" key="1">
    <citation type="submission" date="2022-12" db="EMBL/GenBank/DDBJ databases">
        <title>Chromosome-level genome of Tegillarca granosa.</title>
        <authorList>
            <person name="Kim J."/>
        </authorList>
    </citation>
    <scope>NUCLEOTIDE SEQUENCE [LARGE SCALE GENOMIC DNA]</scope>
    <source>
        <strain evidence="16">Teg-2019</strain>
        <tissue evidence="16">Adductor muscle</tissue>
    </source>
</reference>
<keyword evidence="17" id="KW-1185">Reference proteome</keyword>
<feature type="domain" description="Glycosyltransferase family 18 catalytic" evidence="15">
    <location>
        <begin position="130"/>
        <end position="173"/>
    </location>
</feature>
<evidence type="ECO:0000256" key="7">
    <source>
        <dbReference type="ARBA" id="ARBA00022692"/>
    </source>
</evidence>
<evidence type="ECO:0000256" key="9">
    <source>
        <dbReference type="ARBA" id="ARBA00022989"/>
    </source>
</evidence>
<keyword evidence="6" id="KW-0808">Transferase</keyword>
<keyword evidence="10" id="KW-0333">Golgi apparatus</keyword>
<evidence type="ECO:0000256" key="3">
    <source>
        <dbReference type="ARBA" id="ARBA00007477"/>
    </source>
</evidence>
<dbReference type="PANTHER" id="PTHR15075">
    <property type="entry name" value="ALPHA-MANNOSIDE BETA-1,6-N-ACETYLGLUCOSAMINYLTRANSFERASE"/>
    <property type="match status" value="1"/>
</dbReference>
<evidence type="ECO:0000256" key="12">
    <source>
        <dbReference type="ARBA" id="ARBA00023180"/>
    </source>
</evidence>
<keyword evidence="9 14" id="KW-1133">Transmembrane helix</keyword>
<dbReference type="Pfam" id="PF15024">
    <property type="entry name" value="Glyco_transf_18"/>
    <property type="match status" value="1"/>
</dbReference>
<dbReference type="InterPro" id="IPR052105">
    <property type="entry name" value="MGAT5_Glycosyltransferase"/>
</dbReference>
<keyword evidence="5" id="KW-0328">Glycosyltransferase</keyword>
<evidence type="ECO:0000259" key="15">
    <source>
        <dbReference type="Pfam" id="PF15024"/>
    </source>
</evidence>
<comment type="subcellular location">
    <subcellularLocation>
        <location evidence="1">Golgi apparatus membrane</location>
        <topology evidence="1">Single-pass type II membrane protein</topology>
    </subcellularLocation>
</comment>
<dbReference type="Proteomes" id="UP001217089">
    <property type="component" value="Unassembled WGS sequence"/>
</dbReference>
<evidence type="ECO:0000256" key="10">
    <source>
        <dbReference type="ARBA" id="ARBA00023034"/>
    </source>
</evidence>
<comment type="caution">
    <text evidence="16">The sequence shown here is derived from an EMBL/GenBank/DDBJ whole genome shotgun (WGS) entry which is preliminary data.</text>
</comment>
<accession>A0ABQ9FUN2</accession>
<evidence type="ECO:0000256" key="11">
    <source>
        <dbReference type="ARBA" id="ARBA00023136"/>
    </source>
</evidence>
<protein>
    <recommendedName>
        <fullName evidence="4">alpha-1,6-mannosyl-glycoprotein 6-beta-N-acetylglucosaminyltransferase</fullName>
        <ecNumber evidence="4">2.4.1.155</ecNumber>
    </recommendedName>
</protein>
<proteinExistence type="inferred from homology"/>
<evidence type="ECO:0000256" key="13">
    <source>
        <dbReference type="ARBA" id="ARBA00048243"/>
    </source>
</evidence>
<evidence type="ECO:0000256" key="4">
    <source>
        <dbReference type="ARBA" id="ARBA00012671"/>
    </source>
</evidence>
<dbReference type="EC" id="2.4.1.155" evidence="4"/>
<keyword evidence="11 14" id="KW-0472">Membrane</keyword>
<keyword evidence="7 14" id="KW-0812">Transmembrane</keyword>
<gene>
    <name evidence="16" type="ORF">KUTeg_002560</name>
</gene>
<evidence type="ECO:0000313" key="17">
    <source>
        <dbReference type="Proteomes" id="UP001217089"/>
    </source>
</evidence>
<dbReference type="EMBL" id="JARBDR010000141">
    <property type="protein sequence ID" value="KAJ8320973.1"/>
    <property type="molecule type" value="Genomic_DNA"/>
</dbReference>
<evidence type="ECO:0000256" key="5">
    <source>
        <dbReference type="ARBA" id="ARBA00022676"/>
    </source>
</evidence>
<sequence length="188" mass="21360">MEIVNIKKGLLLTLTFVMKLRSCRLSTRSYRLLVVTACGLSVLANIAFFFALDSSVFCRCENDKDKPSLDRSNELGLNGLLASEKGVTNYALGDINGNINCTLSKSEIRLFPNCQEKIGWMRGMWQVDPCYRSYGVDGSDCSILNYLSEVEGWCPKNNWQRKPIVTKATTKTKYNFSIWYNENVPKLR</sequence>
<evidence type="ECO:0000256" key="2">
    <source>
        <dbReference type="ARBA" id="ARBA00004922"/>
    </source>
</evidence>
<comment type="pathway">
    <text evidence="2">Protein modification; protein glycosylation.</text>
</comment>
<evidence type="ECO:0000313" key="16">
    <source>
        <dbReference type="EMBL" id="KAJ8320973.1"/>
    </source>
</evidence>
<evidence type="ECO:0000256" key="6">
    <source>
        <dbReference type="ARBA" id="ARBA00022679"/>
    </source>
</evidence>
<dbReference type="InterPro" id="IPR026116">
    <property type="entry name" value="GT18_cat"/>
</dbReference>
<evidence type="ECO:0000256" key="14">
    <source>
        <dbReference type="SAM" id="Phobius"/>
    </source>
</evidence>
<comment type="similarity">
    <text evidence="3">Belongs to the glycosyltransferase 18 family.</text>
</comment>
<feature type="transmembrane region" description="Helical" evidence="14">
    <location>
        <begin position="30"/>
        <end position="52"/>
    </location>
</feature>
<name>A0ABQ9FUN2_TEGGR</name>
<comment type="catalytic activity">
    <reaction evidence="13">
        <text>N(4)-{beta-D-GlcNAc-(1-&gt;2)-[beta-D-GlcNAc-(1-&gt;4)]-alpha-D-Man-(1-&gt;3)-[beta-D-GlcNAc-(1-&gt;2)-alpha-D-Man-(1-&gt;6)]-beta-D-Man-(1-&gt;4)-beta-D-GlcNAc-(1-&gt;4)-beta-D-GlcNAc}-L-asparaginyl-[protein] + UDP-N-acetyl-alpha-D-glucosamine = N(4)-{beta-D-GlcNAc-(1-&gt;2)-[beta-D-GlcNAc-(1-&gt;4)]-alpha-D-Man-(1-&gt;3)-[beta-D-GlcNAc-(1-&gt;2)-[beta-D-GlcNAc-(1-&gt;6)]-alpha-D-Man-(1-&gt;6)]-beta-D-Man-(1-&gt;4)-beta-D-GlcNAc-(1-&gt;4)-beta-D-GlcNAc}-L-asparaginyl-[protein] + UDP + H(+)</text>
        <dbReference type="Rhea" id="RHEA:16921"/>
        <dbReference type="Rhea" id="RHEA-COMP:14374"/>
        <dbReference type="Rhea" id="RHEA-COMP:14377"/>
        <dbReference type="ChEBI" id="CHEBI:15378"/>
        <dbReference type="ChEBI" id="CHEBI:57705"/>
        <dbReference type="ChEBI" id="CHEBI:58223"/>
        <dbReference type="ChEBI" id="CHEBI:139507"/>
        <dbReference type="ChEBI" id="CHEBI:139510"/>
        <dbReference type="EC" id="2.4.1.155"/>
    </reaction>
</comment>
<evidence type="ECO:0000256" key="1">
    <source>
        <dbReference type="ARBA" id="ARBA00004323"/>
    </source>
</evidence>
<keyword evidence="12" id="KW-0325">Glycoprotein</keyword>
<keyword evidence="8" id="KW-0735">Signal-anchor</keyword>
<dbReference type="PANTHER" id="PTHR15075:SF2">
    <property type="entry name" value="ALPHA-1,6-MANNOSYLGLYCOPROTEIN 6-BETA-N-ACETYLGLUCOSAMINYLTRANSFERASE"/>
    <property type="match status" value="1"/>
</dbReference>
<evidence type="ECO:0000256" key="8">
    <source>
        <dbReference type="ARBA" id="ARBA00022968"/>
    </source>
</evidence>
<organism evidence="16 17">
    <name type="scientific">Tegillarca granosa</name>
    <name type="common">Malaysian cockle</name>
    <name type="synonym">Anadara granosa</name>
    <dbReference type="NCBI Taxonomy" id="220873"/>
    <lineage>
        <taxon>Eukaryota</taxon>
        <taxon>Metazoa</taxon>
        <taxon>Spiralia</taxon>
        <taxon>Lophotrochozoa</taxon>
        <taxon>Mollusca</taxon>
        <taxon>Bivalvia</taxon>
        <taxon>Autobranchia</taxon>
        <taxon>Pteriomorphia</taxon>
        <taxon>Arcoida</taxon>
        <taxon>Arcoidea</taxon>
        <taxon>Arcidae</taxon>
        <taxon>Tegillarca</taxon>
    </lineage>
</organism>